<dbReference type="EMBL" id="JXXN02004853">
    <property type="protein sequence ID" value="THD20288.1"/>
    <property type="molecule type" value="Genomic_DNA"/>
</dbReference>
<proteinExistence type="predicted"/>
<comment type="caution">
    <text evidence="1">The sequence shown here is derived from an EMBL/GenBank/DDBJ whole genome shotgun (WGS) entry which is preliminary data.</text>
</comment>
<gene>
    <name evidence="1" type="ORF">D915_008855</name>
</gene>
<dbReference type="Proteomes" id="UP000230066">
    <property type="component" value="Unassembled WGS sequence"/>
</dbReference>
<protein>
    <submittedName>
        <fullName evidence="1">Uncharacterized protein</fullName>
    </submittedName>
</protein>
<evidence type="ECO:0000313" key="2">
    <source>
        <dbReference type="Proteomes" id="UP000230066"/>
    </source>
</evidence>
<reference evidence="1" key="1">
    <citation type="submission" date="2019-03" db="EMBL/GenBank/DDBJ databases">
        <title>Improved annotation for the trematode Fasciola hepatica.</title>
        <authorList>
            <person name="Choi Y.-J."/>
            <person name="Martin J."/>
            <person name="Mitreva M."/>
        </authorList>
    </citation>
    <scope>NUCLEOTIDE SEQUENCE [LARGE SCALE GENOMIC DNA]</scope>
</reference>
<evidence type="ECO:0000313" key="1">
    <source>
        <dbReference type="EMBL" id="THD20288.1"/>
    </source>
</evidence>
<keyword evidence="2" id="KW-1185">Reference proteome</keyword>
<organism evidence="1 2">
    <name type="scientific">Fasciola hepatica</name>
    <name type="common">Liver fluke</name>
    <dbReference type="NCBI Taxonomy" id="6192"/>
    <lineage>
        <taxon>Eukaryota</taxon>
        <taxon>Metazoa</taxon>
        <taxon>Spiralia</taxon>
        <taxon>Lophotrochozoa</taxon>
        <taxon>Platyhelminthes</taxon>
        <taxon>Trematoda</taxon>
        <taxon>Digenea</taxon>
        <taxon>Plagiorchiida</taxon>
        <taxon>Echinostomata</taxon>
        <taxon>Echinostomatoidea</taxon>
        <taxon>Fasciolidae</taxon>
        <taxon>Fasciola</taxon>
    </lineage>
</organism>
<dbReference type="AlphaFoldDB" id="A0A4E0REV3"/>
<name>A0A4E0REV3_FASHE</name>
<sequence>MDSATVMNILKHTLKNPENCSISEIITHAFWVQVQAVYKKATLKEKSAILDVLHQWAVASTSIHTSPGLELLIPVIWESLVLSKECVNHAPLVFHLLCLLIRADHPNVRFADTLVPMLTTSLHFIWMHSLDSTVDLEFITTLINRSRKEEVSVDSAISIVLNTFVQSLSDSDKHVWKRLLLVTCLVGALNPITSQQLLPSWSNTLATFALQSLQVKRVTYQASCRYIIYELLATLSRYTHDSLEWLRPLCTPTNNAQPLVVLLTSVSVELQLGLNKIVEEHSRGQQPLDTHALVARSQCTTDQQQPQQQQQKPAEQHLMFVPVSR</sequence>
<accession>A0A4E0REV3</accession>